<evidence type="ECO:0000259" key="15">
    <source>
        <dbReference type="PROSITE" id="PS51747"/>
    </source>
</evidence>
<organism evidence="16 17">
    <name type="scientific">Wallemia ichthyophaga</name>
    <dbReference type="NCBI Taxonomy" id="245174"/>
    <lineage>
        <taxon>Eukaryota</taxon>
        <taxon>Fungi</taxon>
        <taxon>Dikarya</taxon>
        <taxon>Basidiomycota</taxon>
        <taxon>Wallemiomycotina</taxon>
        <taxon>Wallemiomycetes</taxon>
        <taxon>Wallemiales</taxon>
        <taxon>Wallemiaceae</taxon>
        <taxon>Wallemia</taxon>
    </lineage>
</organism>
<dbReference type="InterPro" id="IPR016192">
    <property type="entry name" value="APOBEC/CMP_deaminase_Zn-bd"/>
</dbReference>
<evidence type="ECO:0000256" key="2">
    <source>
        <dbReference type="ARBA" id="ARBA00006576"/>
    </source>
</evidence>
<evidence type="ECO:0000256" key="8">
    <source>
        <dbReference type="ARBA" id="ARBA00022801"/>
    </source>
</evidence>
<dbReference type="SMART" id="SM00483">
    <property type="entry name" value="POLXc"/>
    <property type="match status" value="1"/>
</dbReference>
<dbReference type="CDD" id="cd01286">
    <property type="entry name" value="deoxycytidylate_deaminase"/>
    <property type="match status" value="1"/>
</dbReference>
<dbReference type="PROSITE" id="PS51747">
    <property type="entry name" value="CYT_DCMP_DEAMINASES_2"/>
    <property type="match status" value="1"/>
</dbReference>
<evidence type="ECO:0000256" key="5">
    <source>
        <dbReference type="ARBA" id="ARBA00022695"/>
    </source>
</evidence>
<evidence type="ECO:0000256" key="7">
    <source>
        <dbReference type="ARBA" id="ARBA00022723"/>
    </source>
</evidence>
<comment type="caution">
    <text evidence="16">The sequence shown here is derived from an EMBL/GenBank/DDBJ whole genome shotgun (WGS) entry which is preliminary data.</text>
</comment>
<dbReference type="PROSITE" id="PS00903">
    <property type="entry name" value="CYT_DCMP_DEAMINASES_1"/>
    <property type="match status" value="1"/>
</dbReference>
<dbReference type="Gene3D" id="3.40.140.10">
    <property type="entry name" value="Cytidine Deaminase, domain 2"/>
    <property type="match status" value="1"/>
</dbReference>
<gene>
    <name evidence="16" type="ORF">E3P90_00716</name>
</gene>
<dbReference type="PRINTS" id="PR00870">
    <property type="entry name" value="DNAPOLXBETA"/>
</dbReference>
<evidence type="ECO:0000256" key="10">
    <source>
        <dbReference type="ARBA" id="ARBA00038938"/>
    </source>
</evidence>
<evidence type="ECO:0000256" key="1">
    <source>
        <dbReference type="ARBA" id="ARBA00001947"/>
    </source>
</evidence>
<reference evidence="16 17" key="1">
    <citation type="submission" date="2019-03" db="EMBL/GenBank/DDBJ databases">
        <title>Sequencing 23 genomes of Wallemia ichthyophaga.</title>
        <authorList>
            <person name="Gostincar C."/>
        </authorList>
    </citation>
    <scope>NUCLEOTIDE SEQUENCE [LARGE SCALE GENOMIC DNA]</scope>
    <source>
        <strain evidence="16 17">EXF-8621</strain>
    </source>
</reference>
<dbReference type="InterPro" id="IPR029398">
    <property type="entry name" value="PolB_thumb"/>
</dbReference>
<keyword evidence="8" id="KW-0378">Hydrolase</keyword>
<dbReference type="Proteomes" id="UP000306954">
    <property type="component" value="Unassembled WGS sequence"/>
</dbReference>
<evidence type="ECO:0000256" key="12">
    <source>
        <dbReference type="ARBA" id="ARBA00071582"/>
    </source>
</evidence>
<comment type="similarity">
    <text evidence="2">Belongs to the cytidine and deoxycytidylate deaminase family.</text>
</comment>
<dbReference type="EMBL" id="SPOF01000006">
    <property type="protein sequence ID" value="TIB15734.1"/>
    <property type="molecule type" value="Genomic_DNA"/>
</dbReference>
<dbReference type="InterPro" id="IPR022312">
    <property type="entry name" value="DNA_pol_X"/>
</dbReference>
<dbReference type="GO" id="GO:0003887">
    <property type="term" value="F:DNA-directed DNA polymerase activity"/>
    <property type="evidence" value="ECO:0007669"/>
    <property type="project" value="InterPro"/>
</dbReference>
<evidence type="ECO:0000256" key="11">
    <source>
        <dbReference type="ARBA" id="ARBA00041763"/>
    </source>
</evidence>
<dbReference type="InterPro" id="IPR027421">
    <property type="entry name" value="DNA_pol_lamdba_lyase_dom_sf"/>
</dbReference>
<feature type="domain" description="CMP/dCMP-type deaminase" evidence="15">
    <location>
        <begin position="166"/>
        <end position="302"/>
    </location>
</feature>
<feature type="active site" description="Nucleophile; Schiff-base intermediate with DNA; for 5'-dRP lyase activity" evidence="13">
    <location>
        <position position="548"/>
    </location>
</feature>
<dbReference type="InterPro" id="IPR037160">
    <property type="entry name" value="DNA_Pol_thumb_sf"/>
</dbReference>
<keyword evidence="9" id="KW-0862">Zinc</keyword>
<dbReference type="InterPro" id="IPR028207">
    <property type="entry name" value="DNA_pol_B_palm_palm"/>
</dbReference>
<evidence type="ECO:0000256" key="6">
    <source>
        <dbReference type="ARBA" id="ARBA00022705"/>
    </source>
</evidence>
<dbReference type="InterPro" id="IPR035105">
    <property type="entry name" value="Deoxycytidylate_deaminase_dom"/>
</dbReference>
<dbReference type="GO" id="GO:0008270">
    <property type="term" value="F:zinc ion binding"/>
    <property type="evidence" value="ECO:0007669"/>
    <property type="project" value="InterPro"/>
</dbReference>
<dbReference type="GO" id="GO:0006303">
    <property type="term" value="P:double-strand break repair via nonhomologous end joining"/>
    <property type="evidence" value="ECO:0007669"/>
    <property type="project" value="TreeGrafter"/>
</dbReference>
<evidence type="ECO:0000256" key="14">
    <source>
        <dbReference type="SAM" id="MobiDB-lite"/>
    </source>
</evidence>
<dbReference type="GO" id="GO:0005634">
    <property type="term" value="C:nucleus"/>
    <property type="evidence" value="ECO:0007669"/>
    <property type="project" value="TreeGrafter"/>
</dbReference>
<dbReference type="GO" id="GO:0003677">
    <property type="term" value="F:DNA binding"/>
    <property type="evidence" value="ECO:0007669"/>
    <property type="project" value="InterPro"/>
</dbReference>
<evidence type="ECO:0000313" key="17">
    <source>
        <dbReference type="Proteomes" id="UP000306954"/>
    </source>
</evidence>
<evidence type="ECO:0000256" key="4">
    <source>
        <dbReference type="ARBA" id="ARBA00022679"/>
    </source>
</evidence>
<dbReference type="InterPro" id="IPR016193">
    <property type="entry name" value="Cytidine_deaminase-like"/>
</dbReference>
<dbReference type="AlphaFoldDB" id="A0A4T0HNG4"/>
<keyword evidence="6" id="KW-0235">DNA replication</keyword>
<dbReference type="InterPro" id="IPR002008">
    <property type="entry name" value="DNA_pol_X_beta-like"/>
</dbReference>
<protein>
    <recommendedName>
        <fullName evidence="12">Deoxycytidylate deaminase</fullName>
        <ecNumber evidence="10">3.5.4.12</ecNumber>
    </recommendedName>
    <alternativeName>
        <fullName evidence="11">dCMP deaminase</fullName>
    </alternativeName>
</protein>
<dbReference type="FunFam" id="3.40.140.10:FF:000035">
    <property type="entry name" value="dCMP deaminase"/>
    <property type="match status" value="1"/>
</dbReference>
<name>A0A4T0HNG4_WALIC</name>
<accession>A0A4T0HNG4</accession>
<dbReference type="InterPro" id="IPR002054">
    <property type="entry name" value="DNA-dir_DNA_pol_X"/>
</dbReference>
<dbReference type="Gene3D" id="3.30.460.10">
    <property type="entry name" value="Beta Polymerase, domain 2"/>
    <property type="match status" value="1"/>
</dbReference>
<dbReference type="Pfam" id="PF00383">
    <property type="entry name" value="dCMP_cyt_deam_1"/>
    <property type="match status" value="1"/>
</dbReference>
<dbReference type="SUPFAM" id="SSF53927">
    <property type="entry name" value="Cytidine deaminase-like"/>
    <property type="match status" value="1"/>
</dbReference>
<keyword evidence="5" id="KW-0548">Nucleotidyltransferase</keyword>
<dbReference type="SUPFAM" id="SSF47802">
    <property type="entry name" value="DNA polymerase beta, N-terminal domain-like"/>
    <property type="match status" value="1"/>
</dbReference>
<dbReference type="InterPro" id="IPR002125">
    <property type="entry name" value="CMP_dCMP_dom"/>
</dbReference>
<comment type="cofactor">
    <cofactor evidence="1">
        <name>Zn(2+)</name>
        <dbReference type="ChEBI" id="CHEBI:29105"/>
    </cofactor>
</comment>
<dbReference type="PRINTS" id="PR00869">
    <property type="entry name" value="DNAPOLX"/>
</dbReference>
<keyword evidence="3" id="KW-0237">DNA synthesis</keyword>
<dbReference type="GO" id="GO:0004132">
    <property type="term" value="F:dCMP deaminase activity"/>
    <property type="evidence" value="ECO:0007669"/>
    <property type="project" value="UniProtKB-EC"/>
</dbReference>
<keyword evidence="4" id="KW-0808">Transferase</keyword>
<dbReference type="SUPFAM" id="SSF81301">
    <property type="entry name" value="Nucleotidyltransferase"/>
    <property type="match status" value="1"/>
</dbReference>
<proteinExistence type="inferred from homology"/>
<dbReference type="Pfam" id="PF14792">
    <property type="entry name" value="DNA_pol_B_palm"/>
    <property type="match status" value="1"/>
</dbReference>
<dbReference type="EC" id="3.5.4.12" evidence="10"/>
<evidence type="ECO:0000256" key="3">
    <source>
        <dbReference type="ARBA" id="ARBA00022634"/>
    </source>
</evidence>
<dbReference type="Pfam" id="PF14791">
    <property type="entry name" value="DNA_pol_B_thumb"/>
    <property type="match status" value="1"/>
</dbReference>
<evidence type="ECO:0000313" key="16">
    <source>
        <dbReference type="EMBL" id="TIB15734.1"/>
    </source>
</evidence>
<evidence type="ECO:0000256" key="9">
    <source>
        <dbReference type="ARBA" id="ARBA00022833"/>
    </source>
</evidence>
<dbReference type="Gene3D" id="3.30.210.10">
    <property type="entry name" value="DNA polymerase, thumb domain"/>
    <property type="match status" value="1"/>
</dbReference>
<dbReference type="Gene3D" id="1.10.150.110">
    <property type="entry name" value="DNA polymerase beta, N-terminal domain-like"/>
    <property type="match status" value="1"/>
</dbReference>
<feature type="region of interest" description="Disordered" evidence="14">
    <location>
        <begin position="305"/>
        <end position="364"/>
    </location>
</feature>
<dbReference type="PANTHER" id="PTHR11276">
    <property type="entry name" value="DNA POLYMERASE TYPE-X FAMILY MEMBER"/>
    <property type="match status" value="1"/>
</dbReference>
<dbReference type="InterPro" id="IPR043519">
    <property type="entry name" value="NT_sf"/>
</dbReference>
<evidence type="ECO:0000256" key="13">
    <source>
        <dbReference type="PIRSR" id="PIRSR622312-50"/>
    </source>
</evidence>
<sequence length="820" mass="91722">MFIALVSLDKNTVQWTLQYLSREHNFTQLELESQVPKERGGQRFDTHTQMIEYATQHWQSNLVTTSLHSCTCSDVDTFLRRPFTLLVALESSIENIKKSLTQQLPPSTPALDLAAFLRWFDGAYRAQRDTLSRAQLNIYNGHETEDAFVDVLREANIVDEQRIRPSWDTYFMELADLASQRSNCMKRRVGAVLTQDKRVVSTGYNGTPKGLLNCADGGCKRCNSGVEMGFAECLCLHAEENALLEAGRGRIGECAVLYCNTCPCLGCAVKIVQTGISQVVYNHGYRVDQKTLELFRNAGVVLRHTPMKRRAPSDKSTTDEECDDSDEIAQNQDQDDNSSQATLSESDLAPAEGGGDHSGSGIKSSTIKTASIPLNSSSLNQLATSLGLLITHSDIDVNDVIVKSECLPNKHKQQHAHPSVCHHWLRDSAAAGRILPIALYVLDDYNPNNSEDGSDDLPPNPQSKNACFRIHPLNSPNEHLVHALRILKQDRVARDERWNALAYSRAAAMVKSFPHRIRSKDDIRLQLSYDSNDTVHTKNIGEKKIRAKIEEYLNYGRISEAETIQNSPSHKLYNALCSIQGIGPRRAYELSRTGASSLGELVERGSITQEDVTLAQHLELGIPRTEVSSIAGVVMENARTLLPHPTHAICGGYRRGKSESNDIDILITHHGYTLQQMNEFLAKLARRLQDMGFLTKLMRQLSLSDGHSDKHDYQSTLLGVVASSSKYGTTDSAQVTFRRVDIIVCHPHSFHLEVLAWTGSVMYERDLRAFVKRRNLKLNASSVYDEHTNNEVDLSGIRSERHLLAFLHLPWIAPENRNCD</sequence>
<dbReference type="PANTHER" id="PTHR11276:SF28">
    <property type="entry name" value="DNA POLYMERASE LAMBDA"/>
    <property type="match status" value="1"/>
</dbReference>
<keyword evidence="7" id="KW-0479">Metal-binding</keyword>